<evidence type="ECO:0000313" key="2">
    <source>
        <dbReference type="EMBL" id="SFP36714.1"/>
    </source>
</evidence>
<protein>
    <submittedName>
        <fullName evidence="2">Cyclase</fullName>
    </submittedName>
</protein>
<dbReference type="PANTHER" id="PTHR42951:SF4">
    <property type="entry name" value="ACYL-COENZYME A THIOESTERASE MBLAC2"/>
    <property type="match status" value="1"/>
</dbReference>
<evidence type="ECO:0000259" key="1">
    <source>
        <dbReference type="SMART" id="SM00849"/>
    </source>
</evidence>
<dbReference type="AlphaFoldDB" id="A0A1I5PRQ3"/>
<dbReference type="RefSeq" id="WP_075023306.1">
    <property type="nucleotide sequence ID" value="NZ_FOVH01000013.1"/>
</dbReference>
<dbReference type="SUPFAM" id="SSF56281">
    <property type="entry name" value="Metallo-hydrolase/oxidoreductase"/>
    <property type="match status" value="1"/>
</dbReference>
<name>A0A1I5PRQ3_9ACTN</name>
<dbReference type="EMBL" id="FOVH01000013">
    <property type="protein sequence ID" value="SFP36714.1"/>
    <property type="molecule type" value="Genomic_DNA"/>
</dbReference>
<dbReference type="InParanoid" id="A0A1I5PRQ3"/>
<gene>
    <name evidence="2" type="ORF">SAMN04489713_113228</name>
</gene>
<dbReference type="Gene3D" id="3.60.15.10">
    <property type="entry name" value="Ribonuclease Z/Hydroxyacylglutathione hydrolase-like"/>
    <property type="match status" value="1"/>
</dbReference>
<dbReference type="Pfam" id="PF00753">
    <property type="entry name" value="Lactamase_B"/>
    <property type="match status" value="1"/>
</dbReference>
<dbReference type="InterPro" id="IPR036866">
    <property type="entry name" value="RibonucZ/Hydroxyglut_hydro"/>
</dbReference>
<dbReference type="CDD" id="cd16282">
    <property type="entry name" value="metallo-hydrolase-like_MBL-fold"/>
    <property type="match status" value="1"/>
</dbReference>
<sequence>MSTAIADARTVELAPGVHAYIQPDGGWFINNCGFVVADDGVLLVDSAATEARTSALRDAISAVTPLPVRLLVNTHWHTDHTNGNSQFDRAVVIAHEAARGPMLELVPTRPDPDGPFPDVHWGHLGSTRPAVTVTGTLSLWAGDLRCEVRGVGGPAHTAGDLVVWIPEHGILFAGDLAFNGSAPLVSAGSISGSLRVLAELRDLAPAVVVPGHGEPCGPEVFQTEIDYLAFVLETAERGRRQGLTPLETARTVGPHPFEHLRDGERIVANLHRAYAELDGAAPGEEIDLVATRLDMMALNGGKALTCFA</sequence>
<dbReference type="Proteomes" id="UP000183413">
    <property type="component" value="Unassembled WGS sequence"/>
</dbReference>
<proteinExistence type="predicted"/>
<dbReference type="OrthoDB" id="2273115at2"/>
<feature type="domain" description="Metallo-beta-lactamase" evidence="1">
    <location>
        <begin position="29"/>
        <end position="212"/>
    </location>
</feature>
<dbReference type="STRING" id="1993.SAMN04489713_113228"/>
<dbReference type="PANTHER" id="PTHR42951">
    <property type="entry name" value="METALLO-BETA-LACTAMASE DOMAIN-CONTAINING"/>
    <property type="match status" value="1"/>
</dbReference>
<accession>A0A1I5PRQ3</accession>
<dbReference type="InterPro" id="IPR050855">
    <property type="entry name" value="NDM-1-like"/>
</dbReference>
<keyword evidence="3" id="KW-1185">Reference proteome</keyword>
<dbReference type="SMART" id="SM00849">
    <property type="entry name" value="Lactamase_B"/>
    <property type="match status" value="1"/>
</dbReference>
<dbReference type="InterPro" id="IPR001279">
    <property type="entry name" value="Metallo-B-lactamas"/>
</dbReference>
<dbReference type="eggNOG" id="COG0491">
    <property type="taxonomic scope" value="Bacteria"/>
</dbReference>
<evidence type="ECO:0000313" key="3">
    <source>
        <dbReference type="Proteomes" id="UP000183413"/>
    </source>
</evidence>
<organism evidence="2 3">
    <name type="scientific">Actinomadura madurae</name>
    <dbReference type="NCBI Taxonomy" id="1993"/>
    <lineage>
        <taxon>Bacteria</taxon>
        <taxon>Bacillati</taxon>
        <taxon>Actinomycetota</taxon>
        <taxon>Actinomycetes</taxon>
        <taxon>Streptosporangiales</taxon>
        <taxon>Thermomonosporaceae</taxon>
        <taxon>Actinomadura</taxon>
    </lineage>
</organism>
<reference evidence="2 3" key="1">
    <citation type="submission" date="2016-10" db="EMBL/GenBank/DDBJ databases">
        <authorList>
            <person name="de Groot N.N."/>
        </authorList>
    </citation>
    <scope>NUCLEOTIDE SEQUENCE [LARGE SCALE GENOMIC DNA]</scope>
    <source>
        <strain evidence="2 3">DSM 43067</strain>
    </source>
</reference>